<proteinExistence type="predicted"/>
<sequence length="161" mass="18390">MAVDLGIPRLRTFLSLKSCSRCQDAPQRSVHQVLAILAELTPEEALRARGKLEGGLFYDKTILEDVHKARRNEIIVTLTCDIITLIRSTSQLVLGRRKGRRIGNGTGRFSKYHPRALPLKPTEPDRMKHYDWLRHSMVREEHGLASEMGRLLKLISLREPT</sequence>
<protein>
    <submittedName>
        <fullName evidence="1">Uncharacterized protein</fullName>
    </submittedName>
</protein>
<comment type="caution">
    <text evidence="1">The sequence shown here is derived from an EMBL/GenBank/DDBJ whole genome shotgun (WGS) entry which is preliminary data.</text>
</comment>
<dbReference type="AlphaFoldDB" id="A0AAV4D088"/>
<keyword evidence="2" id="KW-1185">Reference proteome</keyword>
<dbReference type="EMBL" id="BLXT01007282">
    <property type="protein sequence ID" value="GFO37631.1"/>
    <property type="molecule type" value="Genomic_DNA"/>
</dbReference>
<accession>A0AAV4D088</accession>
<evidence type="ECO:0000313" key="2">
    <source>
        <dbReference type="Proteomes" id="UP000735302"/>
    </source>
</evidence>
<gene>
    <name evidence="1" type="ORF">PoB_006413600</name>
</gene>
<reference evidence="1 2" key="1">
    <citation type="journal article" date="2021" name="Elife">
        <title>Chloroplast acquisition without the gene transfer in kleptoplastic sea slugs, Plakobranchus ocellatus.</title>
        <authorList>
            <person name="Maeda T."/>
            <person name="Takahashi S."/>
            <person name="Yoshida T."/>
            <person name="Shimamura S."/>
            <person name="Takaki Y."/>
            <person name="Nagai Y."/>
            <person name="Toyoda A."/>
            <person name="Suzuki Y."/>
            <person name="Arimoto A."/>
            <person name="Ishii H."/>
            <person name="Satoh N."/>
            <person name="Nishiyama T."/>
            <person name="Hasebe M."/>
            <person name="Maruyama T."/>
            <person name="Minagawa J."/>
            <person name="Obokata J."/>
            <person name="Shigenobu S."/>
        </authorList>
    </citation>
    <scope>NUCLEOTIDE SEQUENCE [LARGE SCALE GENOMIC DNA]</scope>
</reference>
<evidence type="ECO:0000313" key="1">
    <source>
        <dbReference type="EMBL" id="GFO37631.1"/>
    </source>
</evidence>
<name>A0AAV4D088_9GAST</name>
<organism evidence="1 2">
    <name type="scientific">Plakobranchus ocellatus</name>
    <dbReference type="NCBI Taxonomy" id="259542"/>
    <lineage>
        <taxon>Eukaryota</taxon>
        <taxon>Metazoa</taxon>
        <taxon>Spiralia</taxon>
        <taxon>Lophotrochozoa</taxon>
        <taxon>Mollusca</taxon>
        <taxon>Gastropoda</taxon>
        <taxon>Heterobranchia</taxon>
        <taxon>Euthyneura</taxon>
        <taxon>Panpulmonata</taxon>
        <taxon>Sacoglossa</taxon>
        <taxon>Placobranchoidea</taxon>
        <taxon>Plakobranchidae</taxon>
        <taxon>Plakobranchus</taxon>
    </lineage>
</organism>
<dbReference type="Proteomes" id="UP000735302">
    <property type="component" value="Unassembled WGS sequence"/>
</dbReference>